<dbReference type="InterPro" id="IPR022880">
    <property type="entry name" value="DNApol_IV"/>
</dbReference>
<keyword evidence="12" id="KW-0963">Cytoplasm</keyword>
<evidence type="ECO:0000256" key="12">
    <source>
        <dbReference type="HAMAP-Rule" id="MF_01113"/>
    </source>
</evidence>
<keyword evidence="7 12" id="KW-0227">DNA damage</keyword>
<evidence type="ECO:0000313" key="14">
    <source>
        <dbReference type="EMBL" id="OLR64837.1"/>
    </source>
</evidence>
<keyword evidence="6 12" id="KW-0479">Metal-binding</keyword>
<dbReference type="FunFam" id="3.30.1490.100:FF:000004">
    <property type="entry name" value="DNA polymerase IV"/>
    <property type="match status" value="1"/>
</dbReference>
<keyword evidence="12" id="KW-0238">DNA-binding</keyword>
<dbReference type="GO" id="GO:0006261">
    <property type="term" value="P:DNA-templated DNA replication"/>
    <property type="evidence" value="ECO:0007669"/>
    <property type="project" value="UniProtKB-UniRule"/>
</dbReference>
<dbReference type="GO" id="GO:0005829">
    <property type="term" value="C:cytosol"/>
    <property type="evidence" value="ECO:0007669"/>
    <property type="project" value="TreeGrafter"/>
</dbReference>
<dbReference type="NCBIfam" id="NF010731">
    <property type="entry name" value="PRK14133.1"/>
    <property type="match status" value="1"/>
</dbReference>
<feature type="active site" evidence="12">
    <location>
        <position position="103"/>
    </location>
</feature>
<evidence type="ECO:0000256" key="1">
    <source>
        <dbReference type="ARBA" id="ARBA00010945"/>
    </source>
</evidence>
<feature type="binding site" evidence="12">
    <location>
        <position position="8"/>
    </location>
    <ligand>
        <name>Mg(2+)</name>
        <dbReference type="ChEBI" id="CHEBI:18420"/>
    </ligand>
</feature>
<keyword evidence="8 12" id="KW-0460">Magnesium</keyword>
<keyword evidence="9 12" id="KW-0239">DNA-directed DNA polymerase</keyword>
<comment type="similarity">
    <text evidence="1 12">Belongs to the DNA polymerase type-Y family.</text>
</comment>
<evidence type="ECO:0000256" key="4">
    <source>
        <dbReference type="ARBA" id="ARBA00022695"/>
    </source>
</evidence>
<feature type="binding site" evidence="12">
    <location>
        <position position="102"/>
    </location>
    <ligand>
        <name>Mg(2+)</name>
        <dbReference type="ChEBI" id="CHEBI:18420"/>
    </ligand>
</feature>
<keyword evidence="3 12" id="KW-0808">Transferase</keyword>
<dbReference type="AlphaFoldDB" id="A0A1U7LZT6"/>
<dbReference type="GO" id="GO:0000287">
    <property type="term" value="F:magnesium ion binding"/>
    <property type="evidence" value="ECO:0007669"/>
    <property type="project" value="UniProtKB-UniRule"/>
</dbReference>
<dbReference type="GO" id="GO:0003887">
    <property type="term" value="F:DNA-directed DNA polymerase activity"/>
    <property type="evidence" value="ECO:0007669"/>
    <property type="project" value="UniProtKB-UniRule"/>
</dbReference>
<comment type="subunit">
    <text evidence="12">Monomer.</text>
</comment>
<dbReference type="InterPro" id="IPR043502">
    <property type="entry name" value="DNA/RNA_pol_sf"/>
</dbReference>
<comment type="subcellular location">
    <subcellularLocation>
        <location evidence="12">Cytoplasm</location>
    </subcellularLocation>
</comment>
<accession>A0A1U7LZT6</accession>
<dbReference type="InterPro" id="IPR001126">
    <property type="entry name" value="UmuC"/>
</dbReference>
<evidence type="ECO:0000256" key="9">
    <source>
        <dbReference type="ARBA" id="ARBA00022932"/>
    </source>
</evidence>
<evidence type="ECO:0000256" key="8">
    <source>
        <dbReference type="ARBA" id="ARBA00022842"/>
    </source>
</evidence>
<dbReference type="InterPro" id="IPR043128">
    <property type="entry name" value="Rev_trsase/Diguanyl_cyclase"/>
</dbReference>
<dbReference type="SUPFAM" id="SSF100879">
    <property type="entry name" value="Lesion bypass DNA polymerase (Y-family), little finger domain"/>
    <property type="match status" value="1"/>
</dbReference>
<dbReference type="HAMAP" id="MF_01113">
    <property type="entry name" value="DNApol_IV"/>
    <property type="match status" value="1"/>
</dbReference>
<comment type="function">
    <text evidence="12">Poorly processive, error-prone DNA polymerase involved in untargeted mutagenesis. Copies undamaged DNA at stalled replication forks, which arise in vivo from mismatched or misaligned primer ends. These misaligned primers can be extended by PolIV. Exhibits no 3'-5' exonuclease (proofreading) activity. May be involved in translesional synthesis, in conjunction with the beta clamp from PolIII.</text>
</comment>
<keyword evidence="10 12" id="KW-0234">DNA repair</keyword>
<reference evidence="14 15" key="1">
    <citation type="journal article" date="2016" name="Appl. Environ. Microbiol.">
        <title>Function and Phylogeny of Bacterial Butyryl Coenzyme A:Acetate Transferases and Their Diversity in the Proximal Colon of Swine.</title>
        <authorList>
            <person name="Trachsel J."/>
            <person name="Bayles D.O."/>
            <person name="Looft T."/>
            <person name="Levine U.Y."/>
            <person name="Allen H.K."/>
        </authorList>
    </citation>
    <scope>NUCLEOTIDE SEQUENCE [LARGE SCALE GENOMIC DNA]</scope>
    <source>
        <strain evidence="14 15">35-6-1</strain>
    </source>
</reference>
<dbReference type="InterPro" id="IPR024728">
    <property type="entry name" value="PolY_HhH_motif"/>
</dbReference>
<dbReference type="Proteomes" id="UP000187166">
    <property type="component" value="Unassembled WGS sequence"/>
</dbReference>
<comment type="caution">
    <text evidence="14">The sequence shown here is derived from an EMBL/GenBank/DDBJ whole genome shotgun (WGS) entry which is preliminary data.</text>
</comment>
<dbReference type="EMBL" id="MJIH01000001">
    <property type="protein sequence ID" value="OLR64837.1"/>
    <property type="molecule type" value="Genomic_DNA"/>
</dbReference>
<dbReference type="EC" id="2.7.7.7" evidence="12"/>
<evidence type="ECO:0000256" key="7">
    <source>
        <dbReference type="ARBA" id="ARBA00022763"/>
    </source>
</evidence>
<dbReference type="Pfam" id="PF11799">
    <property type="entry name" value="IMS_C"/>
    <property type="match status" value="1"/>
</dbReference>
<dbReference type="GO" id="GO:0003684">
    <property type="term" value="F:damaged DNA binding"/>
    <property type="evidence" value="ECO:0007669"/>
    <property type="project" value="InterPro"/>
</dbReference>
<keyword evidence="15" id="KW-1185">Reference proteome</keyword>
<evidence type="ECO:0000313" key="15">
    <source>
        <dbReference type="Proteomes" id="UP000187166"/>
    </source>
</evidence>
<keyword evidence="4 12" id="KW-0548">Nucleotidyltransferase</keyword>
<dbReference type="Gene3D" id="3.40.1170.60">
    <property type="match status" value="1"/>
</dbReference>
<dbReference type="InterPro" id="IPR017961">
    <property type="entry name" value="DNA_pol_Y-fam_little_finger"/>
</dbReference>
<sequence length="352" mass="40573">MGIIIHVDIDAFYASVEELDDNRIIGKPVVVGGKSNHGVVTTANYVARKYGIHSAMPMYMAKNLCDHLIIKPMRRDRYLEKSREVFEVLRTYTDKIEKVSIDESYLDVTGLGYDENIVYELQKDVFNKTGLSVSVGLSYNKFLAKLASDWNKPSGVMVIRESDIPEILFPLDIRKVHGIGRKSEEKLRNIGINKVEDLYELSYEFLANMFKKSGEEIYNRIRGVDNREVTPNTMRKSLGTESTFEATKNKEELINYLKEFSKEVSEDLIVKEISGYTLTLKMKNEKFKVKTRSKTYDNAIYEEGDILNKSMEIFDEAYEGEKLRLIGITVSNLVDLNIRQLSFFSRRKNEKN</sequence>
<evidence type="ECO:0000259" key="13">
    <source>
        <dbReference type="PROSITE" id="PS50173"/>
    </source>
</evidence>
<evidence type="ECO:0000256" key="3">
    <source>
        <dbReference type="ARBA" id="ARBA00022679"/>
    </source>
</evidence>
<evidence type="ECO:0000256" key="5">
    <source>
        <dbReference type="ARBA" id="ARBA00022705"/>
    </source>
</evidence>
<dbReference type="Gene3D" id="3.30.1490.100">
    <property type="entry name" value="DNA polymerase, Y-family, little finger domain"/>
    <property type="match status" value="1"/>
</dbReference>
<dbReference type="GO" id="GO:0042276">
    <property type="term" value="P:error-prone translesion synthesis"/>
    <property type="evidence" value="ECO:0007669"/>
    <property type="project" value="TreeGrafter"/>
</dbReference>
<dbReference type="Gene3D" id="1.10.150.20">
    <property type="entry name" value="5' to 3' exonuclease, C-terminal subdomain"/>
    <property type="match status" value="1"/>
</dbReference>
<dbReference type="InterPro" id="IPR036775">
    <property type="entry name" value="DNA_pol_Y-fam_lit_finger_sf"/>
</dbReference>
<evidence type="ECO:0000256" key="2">
    <source>
        <dbReference type="ARBA" id="ARBA00022457"/>
    </source>
</evidence>
<dbReference type="Gene3D" id="3.30.70.270">
    <property type="match status" value="1"/>
</dbReference>
<protein>
    <recommendedName>
        <fullName evidence="12">DNA polymerase IV</fullName>
        <shortName evidence="12">Pol IV</shortName>
        <ecNumber evidence="12">2.7.7.7</ecNumber>
    </recommendedName>
</protein>
<keyword evidence="5 12" id="KW-0235">DNA replication</keyword>
<name>A0A1U7LZT6_9FIRM</name>
<dbReference type="PROSITE" id="PS50173">
    <property type="entry name" value="UMUC"/>
    <property type="match status" value="1"/>
</dbReference>
<dbReference type="SUPFAM" id="SSF56672">
    <property type="entry name" value="DNA/RNA polymerases"/>
    <property type="match status" value="1"/>
</dbReference>
<dbReference type="InterPro" id="IPR050116">
    <property type="entry name" value="DNA_polymerase-Y"/>
</dbReference>
<dbReference type="GO" id="GO:0006281">
    <property type="term" value="P:DNA repair"/>
    <property type="evidence" value="ECO:0007669"/>
    <property type="project" value="UniProtKB-UniRule"/>
</dbReference>
<proteinExistence type="inferred from homology"/>
<dbReference type="CDD" id="cd03586">
    <property type="entry name" value="PolY_Pol_IV_kappa"/>
    <property type="match status" value="1"/>
</dbReference>
<dbReference type="Pfam" id="PF11798">
    <property type="entry name" value="IMS_HHH"/>
    <property type="match status" value="1"/>
</dbReference>
<evidence type="ECO:0000256" key="10">
    <source>
        <dbReference type="ARBA" id="ARBA00023204"/>
    </source>
</evidence>
<evidence type="ECO:0000256" key="11">
    <source>
        <dbReference type="ARBA" id="ARBA00049244"/>
    </source>
</evidence>
<dbReference type="PANTHER" id="PTHR11076:SF33">
    <property type="entry name" value="DNA POLYMERASE KAPPA"/>
    <property type="match status" value="1"/>
</dbReference>
<dbReference type="STRING" id="1465756.BIV18_04525"/>
<comment type="catalytic activity">
    <reaction evidence="11 12">
        <text>DNA(n) + a 2'-deoxyribonucleoside 5'-triphosphate = DNA(n+1) + diphosphate</text>
        <dbReference type="Rhea" id="RHEA:22508"/>
        <dbReference type="Rhea" id="RHEA-COMP:17339"/>
        <dbReference type="Rhea" id="RHEA-COMP:17340"/>
        <dbReference type="ChEBI" id="CHEBI:33019"/>
        <dbReference type="ChEBI" id="CHEBI:61560"/>
        <dbReference type="ChEBI" id="CHEBI:173112"/>
        <dbReference type="EC" id="2.7.7.7"/>
    </reaction>
</comment>
<dbReference type="Pfam" id="PF00817">
    <property type="entry name" value="IMS"/>
    <property type="match status" value="1"/>
</dbReference>
<evidence type="ECO:0000256" key="6">
    <source>
        <dbReference type="ARBA" id="ARBA00022723"/>
    </source>
</evidence>
<organism evidence="14 15">
    <name type="scientific">Peptoniphilus porci</name>
    <dbReference type="NCBI Taxonomy" id="2652280"/>
    <lineage>
        <taxon>Bacteria</taxon>
        <taxon>Bacillati</taxon>
        <taxon>Bacillota</taxon>
        <taxon>Tissierellia</taxon>
        <taxon>Tissierellales</taxon>
        <taxon>Peptoniphilaceae</taxon>
        <taxon>Peptoniphilus</taxon>
    </lineage>
</organism>
<feature type="site" description="Substrate discrimination" evidence="12">
    <location>
        <position position="13"/>
    </location>
</feature>
<keyword evidence="2 12" id="KW-0515">Mutator protein</keyword>
<gene>
    <name evidence="12" type="primary">dinB</name>
    <name evidence="14" type="ORF">BIV18_04525</name>
</gene>
<comment type="cofactor">
    <cofactor evidence="12">
        <name>Mg(2+)</name>
        <dbReference type="ChEBI" id="CHEBI:18420"/>
    </cofactor>
    <text evidence="12">Binds 2 magnesium ions per subunit.</text>
</comment>
<dbReference type="PANTHER" id="PTHR11076">
    <property type="entry name" value="DNA REPAIR POLYMERASE UMUC / TRANSFERASE FAMILY MEMBER"/>
    <property type="match status" value="1"/>
</dbReference>
<dbReference type="NCBIfam" id="NF002677">
    <property type="entry name" value="PRK02406.1"/>
    <property type="match status" value="1"/>
</dbReference>
<dbReference type="GO" id="GO:0009432">
    <property type="term" value="P:SOS response"/>
    <property type="evidence" value="ECO:0007669"/>
    <property type="project" value="TreeGrafter"/>
</dbReference>
<feature type="domain" description="UmuC" evidence="13">
    <location>
        <begin position="4"/>
        <end position="180"/>
    </location>
</feature>